<evidence type="ECO:0000313" key="2">
    <source>
        <dbReference type="Proteomes" id="UP000252081"/>
    </source>
</evidence>
<evidence type="ECO:0000313" key="1">
    <source>
        <dbReference type="EMBL" id="RBQ10105.1"/>
    </source>
</evidence>
<gene>
    <name evidence="1" type="ORF">DRW42_06640</name>
</gene>
<dbReference type="OrthoDB" id="5187906at2"/>
<dbReference type="Proteomes" id="UP000252081">
    <property type="component" value="Unassembled WGS sequence"/>
</dbReference>
<evidence type="ECO:0008006" key="3">
    <source>
        <dbReference type="Google" id="ProtNLM"/>
    </source>
</evidence>
<name>A0A366L8B1_9SPHI</name>
<sequence length="121" mass="14297">MERLCLDCGTAVKGRADKKFCDDSCRNNYNNRIKTEDSLVLRRINSILKKNRNILAQFNPNGKAKISRKKLISAGFNFDYHTYYYETQNGNCYIFCYEYGYLVLNDDRVLVVKREEKLWLS</sequence>
<accession>A0A366L8B1</accession>
<proteinExistence type="predicted"/>
<protein>
    <recommendedName>
        <fullName evidence="3">DUF2116 family Zn-ribbon domain-containing protein</fullName>
    </recommendedName>
</protein>
<dbReference type="RefSeq" id="WP_113948036.1">
    <property type="nucleotide sequence ID" value="NZ_QNQU01000004.1"/>
</dbReference>
<organism evidence="1 2">
    <name type="scientific">Pedobacter miscanthi</name>
    <dbReference type="NCBI Taxonomy" id="2259170"/>
    <lineage>
        <taxon>Bacteria</taxon>
        <taxon>Pseudomonadati</taxon>
        <taxon>Bacteroidota</taxon>
        <taxon>Sphingobacteriia</taxon>
        <taxon>Sphingobacteriales</taxon>
        <taxon>Sphingobacteriaceae</taxon>
        <taxon>Pedobacter</taxon>
    </lineage>
</organism>
<dbReference type="AlphaFoldDB" id="A0A366L8B1"/>
<keyword evidence="2" id="KW-1185">Reference proteome</keyword>
<dbReference type="EMBL" id="QNQU01000004">
    <property type="protein sequence ID" value="RBQ10105.1"/>
    <property type="molecule type" value="Genomic_DNA"/>
</dbReference>
<reference evidence="1 2" key="1">
    <citation type="submission" date="2018-07" db="EMBL/GenBank/DDBJ databases">
        <title>A draft genome of a endophytic bacteria, a new species of Pedobacter.</title>
        <authorList>
            <person name="Zhang Z.D."/>
            <person name="Chen Z.J."/>
        </authorList>
    </citation>
    <scope>NUCLEOTIDE SEQUENCE [LARGE SCALE GENOMIC DNA]</scope>
    <source>
        <strain evidence="1 2">RS10</strain>
    </source>
</reference>
<comment type="caution">
    <text evidence="1">The sequence shown here is derived from an EMBL/GenBank/DDBJ whole genome shotgun (WGS) entry which is preliminary data.</text>
</comment>